<comment type="similarity">
    <text evidence="2">Belongs to the ComB family.</text>
</comment>
<evidence type="ECO:0000313" key="9">
    <source>
        <dbReference type="Proteomes" id="UP001556631"/>
    </source>
</evidence>
<evidence type="ECO:0000256" key="3">
    <source>
        <dbReference type="ARBA" id="ARBA00012953"/>
    </source>
</evidence>
<keyword evidence="9" id="KW-1185">Reference proteome</keyword>
<name>A0ABV3T2V3_9ACTN</name>
<dbReference type="InterPro" id="IPR036702">
    <property type="entry name" value="ComB-like_sf"/>
</dbReference>
<keyword evidence="6" id="KW-0460">Magnesium</keyword>
<dbReference type="PANTHER" id="PTHR37311">
    <property type="entry name" value="2-PHOSPHOSULFOLACTATE PHOSPHATASE-RELATED"/>
    <property type="match status" value="1"/>
</dbReference>
<evidence type="ECO:0000256" key="5">
    <source>
        <dbReference type="ARBA" id="ARBA00022801"/>
    </source>
</evidence>
<dbReference type="RefSeq" id="WP_367994546.1">
    <property type="nucleotide sequence ID" value="NZ_JBFPJR010000022.1"/>
</dbReference>
<dbReference type="InterPro" id="IPR005238">
    <property type="entry name" value="ComB-like"/>
</dbReference>
<gene>
    <name evidence="8" type="ORF">AB3X52_13165</name>
</gene>
<comment type="catalytic activity">
    <reaction evidence="7">
        <text>(2R)-O-phospho-3-sulfolactate + H2O = (2R)-3-sulfolactate + phosphate</text>
        <dbReference type="Rhea" id="RHEA:23416"/>
        <dbReference type="ChEBI" id="CHEBI:15377"/>
        <dbReference type="ChEBI" id="CHEBI:15597"/>
        <dbReference type="ChEBI" id="CHEBI:43474"/>
        <dbReference type="ChEBI" id="CHEBI:58738"/>
        <dbReference type="EC" id="3.1.3.71"/>
    </reaction>
</comment>
<dbReference type="Pfam" id="PF04029">
    <property type="entry name" value="2-ph_phosp"/>
    <property type="match status" value="1"/>
</dbReference>
<proteinExistence type="inferred from homology"/>
<keyword evidence="5" id="KW-0378">Hydrolase</keyword>
<accession>A0ABV3T2V3</accession>
<dbReference type="EC" id="3.1.3.71" evidence="3"/>
<evidence type="ECO:0000256" key="4">
    <source>
        <dbReference type="ARBA" id="ARBA00021948"/>
    </source>
</evidence>
<comment type="cofactor">
    <cofactor evidence="1">
        <name>Mg(2+)</name>
        <dbReference type="ChEBI" id="CHEBI:18420"/>
    </cofactor>
</comment>
<dbReference type="Proteomes" id="UP001556631">
    <property type="component" value="Unassembled WGS sequence"/>
</dbReference>
<protein>
    <recommendedName>
        <fullName evidence="4">Probable 2-phosphosulfolactate phosphatase</fullName>
        <ecNumber evidence="3">3.1.3.71</ecNumber>
    </recommendedName>
</protein>
<sequence length="261" mass="26529">MGLADTHNPHRQRGAQVRFEWGTTGARALVAAGDVDVAVVVDVLSFTTTLTVALERGITVWPFPWKDARAAAFAAEHDAVLAVGRLEAEREGVGGVSLSPAGMARVEGVRRLVLPSPNGSTIATLLADAGTSVVAASLRNATAVARWLTEGPAGGGTVAVVAAGERWADDSLRPAVEDLWGAGAVVAALVDGGQPSLGLSPEAGVAEASFRAVRPRLGEELLGCASGRELVATGFAADVRVAGEVDVSAVVPVLVDGAFRA</sequence>
<evidence type="ECO:0000313" key="8">
    <source>
        <dbReference type="EMBL" id="MEX0428575.1"/>
    </source>
</evidence>
<evidence type="ECO:0000256" key="1">
    <source>
        <dbReference type="ARBA" id="ARBA00001946"/>
    </source>
</evidence>
<reference evidence="8 9" key="1">
    <citation type="submission" date="2024-07" db="EMBL/GenBank/DDBJ databases">
        <authorList>
            <person name="Lee S."/>
            <person name="Kang M."/>
        </authorList>
    </citation>
    <scope>NUCLEOTIDE SEQUENCE [LARGE SCALE GENOMIC DNA]</scope>
    <source>
        <strain evidence="8 9">DS6</strain>
    </source>
</reference>
<evidence type="ECO:0000256" key="2">
    <source>
        <dbReference type="ARBA" id="ARBA00009997"/>
    </source>
</evidence>
<dbReference type="EMBL" id="JBFPJR010000022">
    <property type="protein sequence ID" value="MEX0428575.1"/>
    <property type="molecule type" value="Genomic_DNA"/>
</dbReference>
<organism evidence="8 9">
    <name type="scientific">Nocardioides eburneus</name>
    <dbReference type="NCBI Taxonomy" id="3231482"/>
    <lineage>
        <taxon>Bacteria</taxon>
        <taxon>Bacillati</taxon>
        <taxon>Actinomycetota</taxon>
        <taxon>Actinomycetes</taxon>
        <taxon>Propionibacteriales</taxon>
        <taxon>Nocardioidaceae</taxon>
        <taxon>Nocardioides</taxon>
    </lineage>
</organism>
<dbReference type="SUPFAM" id="SSF142823">
    <property type="entry name" value="ComB-like"/>
    <property type="match status" value="1"/>
</dbReference>
<comment type="caution">
    <text evidence="8">The sequence shown here is derived from an EMBL/GenBank/DDBJ whole genome shotgun (WGS) entry which is preliminary data.</text>
</comment>
<evidence type="ECO:0000256" key="7">
    <source>
        <dbReference type="ARBA" id="ARBA00033711"/>
    </source>
</evidence>
<evidence type="ECO:0000256" key="6">
    <source>
        <dbReference type="ARBA" id="ARBA00022842"/>
    </source>
</evidence>
<dbReference type="PANTHER" id="PTHR37311:SF1">
    <property type="entry name" value="2-PHOSPHOSULFOLACTATE PHOSPHATASE-RELATED"/>
    <property type="match status" value="1"/>
</dbReference>
<dbReference type="Gene3D" id="3.90.1560.10">
    <property type="entry name" value="ComB-like"/>
    <property type="match status" value="1"/>
</dbReference>